<keyword evidence="3" id="KW-1185">Reference proteome</keyword>
<dbReference type="STRING" id="1227466.C464_16087"/>
<reference evidence="2 3" key="1">
    <citation type="journal article" date="2014" name="PLoS Genet.">
        <title>Phylogenetically driven sequencing of extremely halophilic archaea reveals strategies for static and dynamic osmo-response.</title>
        <authorList>
            <person name="Becker E.A."/>
            <person name="Seitzer P.M."/>
            <person name="Tritt A."/>
            <person name="Larsen D."/>
            <person name="Krusor M."/>
            <person name="Yao A.I."/>
            <person name="Wu D."/>
            <person name="Madern D."/>
            <person name="Eisen J.A."/>
            <person name="Darling A.E."/>
            <person name="Facciotti M.T."/>
        </authorList>
    </citation>
    <scope>NUCLEOTIDE SEQUENCE [LARGE SCALE GENOMIC DNA]</scope>
    <source>
        <strain evidence="2 3">DSM 10284</strain>
    </source>
</reference>
<dbReference type="InterPro" id="IPR006047">
    <property type="entry name" value="GH13_cat_dom"/>
</dbReference>
<dbReference type="SUPFAM" id="SSF51011">
    <property type="entry name" value="Glycosyl hydrolase domain"/>
    <property type="match status" value="1"/>
</dbReference>
<comment type="caution">
    <text evidence="2">The sequence shown here is derived from an EMBL/GenBank/DDBJ whole genome shotgun (WGS) entry which is preliminary data.</text>
</comment>
<evidence type="ECO:0000313" key="3">
    <source>
        <dbReference type="Proteomes" id="UP000011509"/>
    </source>
</evidence>
<dbReference type="SMART" id="SM00642">
    <property type="entry name" value="Aamy"/>
    <property type="match status" value="1"/>
</dbReference>
<gene>
    <name evidence="2" type="ORF">C464_16087</name>
</gene>
<dbReference type="Gene3D" id="3.20.20.80">
    <property type="entry name" value="Glycosidases"/>
    <property type="match status" value="1"/>
</dbReference>
<dbReference type="PATRIC" id="fig|1227466.3.peg.3211"/>
<protein>
    <submittedName>
        <fullName evidence="2">Alpha amylase</fullName>
    </submittedName>
</protein>
<dbReference type="CDD" id="cd11313">
    <property type="entry name" value="AmyAc_arch_bac_AmyA"/>
    <property type="match status" value="1"/>
</dbReference>
<dbReference type="InterPro" id="IPR017853">
    <property type="entry name" value="GH"/>
</dbReference>
<dbReference type="PANTHER" id="PTHR10357">
    <property type="entry name" value="ALPHA-AMYLASE FAMILY MEMBER"/>
    <property type="match status" value="1"/>
</dbReference>
<accession>M0E9X6</accession>
<dbReference type="Pfam" id="PF00128">
    <property type="entry name" value="Alpha-amylase"/>
    <property type="match status" value="1"/>
</dbReference>
<evidence type="ECO:0000313" key="2">
    <source>
        <dbReference type="EMBL" id="ELZ43687.1"/>
    </source>
</evidence>
<proteinExistence type="predicted"/>
<dbReference type="EMBL" id="AOJL01000061">
    <property type="protein sequence ID" value="ELZ43687.1"/>
    <property type="molecule type" value="Genomic_DNA"/>
</dbReference>
<dbReference type="SUPFAM" id="SSF51445">
    <property type="entry name" value="(Trans)glycosidases"/>
    <property type="match status" value="1"/>
</dbReference>
<name>M0E9X6_9EURY</name>
<sequence length="451" mass="50347">MRIHGVAVGASYSVADAVSVDRLGDGADFGVTRLNEPPGWATDSTLYEIYVRGYADDDEEAETTFEALENRLNYLDELGVDCLWLTPVLQHDGKPHGYNITDFFAIADDLGTRDDYEAFVDAAHDRGMAVLFDLVLNHSARDHEWFQDAYQNPDAQYRDRYEWQESGEPGTYFDWELIANFDFTSLEVRRHLLDAADTWAEVADGFRCDMAWAVPESFWKELRDRLKSEDPEFLLLDETIPYIADFHEGMFDIHFDTTLYFMLRQVGSGHEPAESLLDAVEGRTRSGFPDHAAFMLYLENHDETRYVVECGDDAAKAAAGALFTLPGIPMLYGGQELGQRGTRDPLAWGDAREEIRSHYDDLLALHDDHPVLGVEGELVDVEYETENPDDVVAFGRKDGDAGYVVLLNFGPGTATVGIDETVDATDLVSGVSRAAEDGLTVEDVAVFETTG</sequence>
<dbReference type="AlphaFoldDB" id="M0E9X6"/>
<dbReference type="Proteomes" id="UP000011509">
    <property type="component" value="Unassembled WGS sequence"/>
</dbReference>
<organism evidence="2 3">
    <name type="scientific">Halorubrum coriense DSM 10284</name>
    <dbReference type="NCBI Taxonomy" id="1227466"/>
    <lineage>
        <taxon>Archaea</taxon>
        <taxon>Methanobacteriati</taxon>
        <taxon>Methanobacteriota</taxon>
        <taxon>Stenosarchaea group</taxon>
        <taxon>Halobacteria</taxon>
        <taxon>Halobacteriales</taxon>
        <taxon>Haloferacaceae</taxon>
        <taxon>Halorubrum</taxon>
    </lineage>
</organism>
<dbReference type="GO" id="GO:0005975">
    <property type="term" value="P:carbohydrate metabolic process"/>
    <property type="evidence" value="ECO:0007669"/>
    <property type="project" value="InterPro"/>
</dbReference>
<evidence type="ECO:0000259" key="1">
    <source>
        <dbReference type="SMART" id="SM00642"/>
    </source>
</evidence>
<feature type="domain" description="Glycosyl hydrolase family 13 catalytic" evidence="1">
    <location>
        <begin position="48"/>
        <end position="366"/>
    </location>
</feature>